<feature type="chain" id="PRO_5025340462" description="Secreted protein" evidence="1">
    <location>
        <begin position="18"/>
        <end position="126"/>
    </location>
</feature>
<protein>
    <recommendedName>
        <fullName evidence="4">Secreted protein</fullName>
    </recommendedName>
</protein>
<sequence length="126" mass="14327">MLFEIFTVSLTLRSLICTPGTCYCRRYSSGASVAPSAWWPCQSITASSTSKCIIAFRLLPPGSRSSFPQCDLQEHIRRRITCRRSFRRWIRACCRQTACRSTSLRIHRTTPPVMYCTTAGEPCRPV</sequence>
<dbReference type="EMBL" id="ML987190">
    <property type="protein sequence ID" value="KAF2255098.1"/>
    <property type="molecule type" value="Genomic_DNA"/>
</dbReference>
<name>A0A6A6IXR0_9PLEO</name>
<accession>A0A6A6IXR0</accession>
<feature type="signal peptide" evidence="1">
    <location>
        <begin position="1"/>
        <end position="17"/>
    </location>
</feature>
<evidence type="ECO:0008006" key="4">
    <source>
        <dbReference type="Google" id="ProtNLM"/>
    </source>
</evidence>
<dbReference type="Proteomes" id="UP000800094">
    <property type="component" value="Unassembled WGS sequence"/>
</dbReference>
<evidence type="ECO:0000313" key="2">
    <source>
        <dbReference type="EMBL" id="KAF2255098.1"/>
    </source>
</evidence>
<keyword evidence="3" id="KW-1185">Reference proteome</keyword>
<evidence type="ECO:0000313" key="3">
    <source>
        <dbReference type="Proteomes" id="UP000800094"/>
    </source>
</evidence>
<evidence type="ECO:0000256" key="1">
    <source>
        <dbReference type="SAM" id="SignalP"/>
    </source>
</evidence>
<proteinExistence type="predicted"/>
<dbReference type="AlphaFoldDB" id="A0A6A6IXR0"/>
<dbReference type="GeneID" id="54573307"/>
<organism evidence="2 3">
    <name type="scientific">Trematosphaeria pertusa</name>
    <dbReference type="NCBI Taxonomy" id="390896"/>
    <lineage>
        <taxon>Eukaryota</taxon>
        <taxon>Fungi</taxon>
        <taxon>Dikarya</taxon>
        <taxon>Ascomycota</taxon>
        <taxon>Pezizomycotina</taxon>
        <taxon>Dothideomycetes</taxon>
        <taxon>Pleosporomycetidae</taxon>
        <taxon>Pleosporales</taxon>
        <taxon>Massarineae</taxon>
        <taxon>Trematosphaeriaceae</taxon>
        <taxon>Trematosphaeria</taxon>
    </lineage>
</organism>
<dbReference type="RefSeq" id="XP_033690102.1">
    <property type="nucleotide sequence ID" value="XM_033819977.1"/>
</dbReference>
<gene>
    <name evidence="2" type="ORF">BU26DRAFT_150822</name>
</gene>
<keyword evidence="1" id="KW-0732">Signal</keyword>
<reference evidence="2" key="1">
    <citation type="journal article" date="2020" name="Stud. Mycol.">
        <title>101 Dothideomycetes genomes: a test case for predicting lifestyles and emergence of pathogens.</title>
        <authorList>
            <person name="Haridas S."/>
            <person name="Albert R."/>
            <person name="Binder M."/>
            <person name="Bloem J."/>
            <person name="Labutti K."/>
            <person name="Salamov A."/>
            <person name="Andreopoulos B."/>
            <person name="Baker S."/>
            <person name="Barry K."/>
            <person name="Bills G."/>
            <person name="Bluhm B."/>
            <person name="Cannon C."/>
            <person name="Castanera R."/>
            <person name="Culley D."/>
            <person name="Daum C."/>
            <person name="Ezra D."/>
            <person name="Gonzalez J."/>
            <person name="Henrissat B."/>
            <person name="Kuo A."/>
            <person name="Liang C."/>
            <person name="Lipzen A."/>
            <person name="Lutzoni F."/>
            <person name="Magnuson J."/>
            <person name="Mondo S."/>
            <person name="Nolan M."/>
            <person name="Ohm R."/>
            <person name="Pangilinan J."/>
            <person name="Park H.-J."/>
            <person name="Ramirez L."/>
            <person name="Alfaro M."/>
            <person name="Sun H."/>
            <person name="Tritt A."/>
            <person name="Yoshinaga Y."/>
            <person name="Zwiers L.-H."/>
            <person name="Turgeon B."/>
            <person name="Goodwin S."/>
            <person name="Spatafora J."/>
            <person name="Crous P."/>
            <person name="Grigoriev I."/>
        </authorList>
    </citation>
    <scope>NUCLEOTIDE SEQUENCE</scope>
    <source>
        <strain evidence="2">CBS 122368</strain>
    </source>
</reference>